<dbReference type="InterPro" id="IPR002010">
    <property type="entry name" value="T3SS_IM_R"/>
</dbReference>
<proteinExistence type="inferred from homology"/>
<feature type="transmembrane region" description="Helical" evidence="7">
    <location>
        <begin position="161"/>
        <end position="185"/>
    </location>
</feature>
<feature type="transmembrane region" description="Helical" evidence="7">
    <location>
        <begin position="45"/>
        <end position="63"/>
    </location>
</feature>
<feature type="transmembrane region" description="Helical" evidence="7">
    <location>
        <begin position="191"/>
        <end position="212"/>
    </location>
</feature>
<dbReference type="NCBIfam" id="TIGR01401">
    <property type="entry name" value="fliR_like_III"/>
    <property type="match status" value="1"/>
</dbReference>
<feature type="transmembrane region" description="Helical" evidence="7">
    <location>
        <begin position="232"/>
        <end position="250"/>
    </location>
</feature>
<dbReference type="PRINTS" id="PR00953">
    <property type="entry name" value="TYPE3IMRPROT"/>
</dbReference>
<dbReference type="EMBL" id="JABWQV010000014">
    <property type="protein sequence ID" value="MBC3346031.1"/>
    <property type="molecule type" value="Genomic_DNA"/>
</dbReference>
<dbReference type="Proteomes" id="UP000617171">
    <property type="component" value="Unassembled WGS sequence"/>
</dbReference>
<dbReference type="PANTHER" id="PTHR30065">
    <property type="entry name" value="FLAGELLAR BIOSYNTHETIC PROTEIN FLIR"/>
    <property type="match status" value="1"/>
</dbReference>
<comment type="caution">
    <text evidence="8">The sequence shown here is derived from an EMBL/GenBank/DDBJ whole genome shotgun (WGS) entry which is preliminary data.</text>
</comment>
<dbReference type="PANTHER" id="PTHR30065:SF1">
    <property type="entry name" value="SURFACE PRESENTATION OF ANTIGENS PROTEIN SPAR"/>
    <property type="match status" value="1"/>
</dbReference>
<accession>A0ABR6UN56</accession>
<keyword evidence="6 7" id="KW-0472">Membrane</keyword>
<evidence type="ECO:0000256" key="3">
    <source>
        <dbReference type="ARBA" id="ARBA00022475"/>
    </source>
</evidence>
<evidence type="ECO:0000313" key="9">
    <source>
        <dbReference type="Proteomes" id="UP000617171"/>
    </source>
</evidence>
<keyword evidence="3 7" id="KW-1003">Cell membrane</keyword>
<evidence type="ECO:0000256" key="4">
    <source>
        <dbReference type="ARBA" id="ARBA00022692"/>
    </source>
</evidence>
<dbReference type="RefSeq" id="WP_186654470.1">
    <property type="nucleotide sequence ID" value="NZ_JABWQV010000014.1"/>
</dbReference>
<protein>
    <submittedName>
        <fullName evidence="8">Type III secretion system export apparatus subunit SctT</fullName>
    </submittedName>
</protein>
<evidence type="ECO:0000256" key="2">
    <source>
        <dbReference type="ARBA" id="ARBA00009772"/>
    </source>
</evidence>
<name>A0ABR6UN56_9PSED</name>
<keyword evidence="4 7" id="KW-0812">Transmembrane</keyword>
<evidence type="ECO:0000256" key="1">
    <source>
        <dbReference type="ARBA" id="ARBA00004651"/>
    </source>
</evidence>
<comment type="subcellular location">
    <subcellularLocation>
        <location evidence="1 7">Cell membrane</location>
        <topology evidence="1 7">Multi-pass membrane protein</topology>
    </subcellularLocation>
</comment>
<dbReference type="InterPro" id="IPR006304">
    <property type="entry name" value="T3SS_SpaR/YscT"/>
</dbReference>
<evidence type="ECO:0000256" key="5">
    <source>
        <dbReference type="ARBA" id="ARBA00022989"/>
    </source>
</evidence>
<evidence type="ECO:0000313" key="8">
    <source>
        <dbReference type="EMBL" id="MBC3346031.1"/>
    </source>
</evidence>
<comment type="similarity">
    <text evidence="2 7">Belongs to the FliR/MopE/SpaR family.</text>
</comment>
<feature type="transmembrane region" description="Helical" evidence="7">
    <location>
        <begin position="131"/>
        <end position="154"/>
    </location>
</feature>
<sequence length="282" mass="30444">MNIELANQFIEVAYPVISSAALSASRAMGVVVITPAFNRLGLTGMIRSCVAVSIAIPMFVPVYGAFTALPEHGGFFLAGLLIKEFLIGILIGLLFGIPFWAAEVAGELVDLQRGSTMAQLVDPLSSGESSVMATLLTVMLIALFFMSSGFIMLVDGYYHSYLLWPATAFTPLFASSALLAVLQILDQVTRIGVIMVGPLIICMLVTDLMLAYLSRMAPNLHIFDLSLPVKNLFFTILMVVYIGFLVPVMIEQLGEFRGVVELLKTLTDSAGAPFTMGSTDER</sequence>
<organism evidence="8 9">
    <name type="scientific">Pseudomonas tehranensis</name>
    <dbReference type="NCBI Taxonomy" id="2745502"/>
    <lineage>
        <taxon>Bacteria</taxon>
        <taxon>Pseudomonadati</taxon>
        <taxon>Pseudomonadota</taxon>
        <taxon>Gammaproteobacteria</taxon>
        <taxon>Pseudomonadales</taxon>
        <taxon>Pseudomonadaceae</taxon>
        <taxon>Pseudomonas</taxon>
    </lineage>
</organism>
<dbReference type="Pfam" id="PF01311">
    <property type="entry name" value="Bac_export_1"/>
    <property type="match status" value="1"/>
</dbReference>
<reference evidence="8 9" key="1">
    <citation type="journal article" date="2020" name="Microorganisms">
        <title>Reliable Identification of Environmental Pseudomonas Isolates Using the rpoD Gene.</title>
        <authorList>
            <consortium name="The Broad Institute Genome Sequencing Platform"/>
            <person name="Girard L."/>
            <person name="Lood C."/>
            <person name="Rokni-Zadeh H."/>
            <person name="van Noort V."/>
            <person name="Lavigne R."/>
            <person name="De Mot R."/>
        </authorList>
    </citation>
    <scope>NUCLEOTIDE SEQUENCE [LARGE SCALE GENOMIC DNA]</scope>
    <source>
        <strain evidence="8 9">SWRI196</strain>
    </source>
</reference>
<evidence type="ECO:0000256" key="7">
    <source>
        <dbReference type="RuleBase" id="RU362072"/>
    </source>
</evidence>
<feature type="transmembrane region" description="Helical" evidence="7">
    <location>
        <begin position="75"/>
        <end position="101"/>
    </location>
</feature>
<gene>
    <name evidence="8" type="primary">sctT</name>
    <name evidence="8" type="ORF">HU811_05220</name>
</gene>
<feature type="transmembrane region" description="Helical" evidence="7">
    <location>
        <begin position="12"/>
        <end position="33"/>
    </location>
</feature>
<keyword evidence="5 7" id="KW-1133">Transmembrane helix</keyword>
<evidence type="ECO:0000256" key="6">
    <source>
        <dbReference type="ARBA" id="ARBA00023136"/>
    </source>
</evidence>
<keyword evidence="9" id="KW-1185">Reference proteome</keyword>